<dbReference type="Proteomes" id="UP000237466">
    <property type="component" value="Unassembled WGS sequence"/>
</dbReference>
<dbReference type="Pfam" id="PF13657">
    <property type="entry name" value="Couple_hipA"/>
    <property type="match status" value="1"/>
</dbReference>
<organism evidence="6 7">
    <name type="scientific">Vibrio vulnificus</name>
    <dbReference type="NCBI Taxonomy" id="672"/>
    <lineage>
        <taxon>Bacteria</taxon>
        <taxon>Pseudomonadati</taxon>
        <taxon>Pseudomonadota</taxon>
        <taxon>Gammaproteobacteria</taxon>
        <taxon>Vibrionales</taxon>
        <taxon>Vibrionaceae</taxon>
        <taxon>Vibrio</taxon>
    </lineage>
</organism>
<dbReference type="GO" id="GO:0005829">
    <property type="term" value="C:cytosol"/>
    <property type="evidence" value="ECO:0007669"/>
    <property type="project" value="TreeGrafter"/>
</dbReference>
<keyword evidence="2" id="KW-0808">Transferase</keyword>
<evidence type="ECO:0000259" key="4">
    <source>
        <dbReference type="Pfam" id="PF07804"/>
    </source>
</evidence>
<proteinExistence type="inferred from homology"/>
<feature type="domain" description="HipA N-terminal subdomain 1" evidence="5">
    <location>
        <begin position="8"/>
        <end position="117"/>
    </location>
</feature>
<evidence type="ECO:0000313" key="7">
    <source>
        <dbReference type="Proteomes" id="UP000237466"/>
    </source>
</evidence>
<feature type="domain" description="HipA-like C-terminal" evidence="4">
    <location>
        <begin position="174"/>
        <end position="416"/>
    </location>
</feature>
<dbReference type="PANTHER" id="PTHR37419:SF8">
    <property type="entry name" value="TOXIN YJJJ"/>
    <property type="match status" value="1"/>
</dbReference>
<comment type="similarity">
    <text evidence="1">Belongs to the HipA Ser/Thr kinase family.</text>
</comment>
<keyword evidence="3" id="KW-0418">Kinase</keyword>
<evidence type="ECO:0000313" key="6">
    <source>
        <dbReference type="EMBL" id="POB41899.1"/>
    </source>
</evidence>
<dbReference type="PANTHER" id="PTHR37419">
    <property type="entry name" value="SERINE/THREONINE-PROTEIN KINASE TOXIN HIPA"/>
    <property type="match status" value="1"/>
</dbReference>
<dbReference type="InterPro" id="IPR017508">
    <property type="entry name" value="HipA_N1"/>
</dbReference>
<protein>
    <submittedName>
        <fullName evidence="6">Type II toxin-antitoxin system HipA family toxin</fullName>
    </submittedName>
</protein>
<dbReference type="InterPro" id="IPR052028">
    <property type="entry name" value="HipA_Ser/Thr_kinase"/>
</dbReference>
<name>A0A2S3QVK4_VIBVL</name>
<evidence type="ECO:0000256" key="3">
    <source>
        <dbReference type="ARBA" id="ARBA00022777"/>
    </source>
</evidence>
<evidence type="ECO:0000256" key="1">
    <source>
        <dbReference type="ARBA" id="ARBA00010164"/>
    </source>
</evidence>
<dbReference type="AlphaFoldDB" id="A0A2S3QVK4"/>
<dbReference type="Gene3D" id="1.10.1070.20">
    <property type="match status" value="1"/>
</dbReference>
<reference evidence="6 7" key="1">
    <citation type="journal article" date="2018" name="Front. Microbiol.">
        <title>Phylogeny of Vibrio vulnificus from the Analysis of the Core-Genome: Implications for Intra-Species Taxonomy.</title>
        <authorList>
            <person name="Roig F.J."/>
            <person name="Gonzalez-Candelas F."/>
            <person name="Sanjuan E."/>
            <person name="Fouz B."/>
            <person name="Feil E.J."/>
            <person name="Llorens C."/>
            <person name="Baker-Austin C."/>
            <person name="Oliver J.D."/>
            <person name="Danin-Poleg Y."/>
            <person name="Gibas C.J."/>
            <person name="Kashi Y."/>
            <person name="Gulig P.A."/>
            <person name="Morrison S.S."/>
            <person name="Amaro C."/>
        </authorList>
    </citation>
    <scope>NUCLEOTIDE SEQUENCE [LARGE SCALE GENOMIC DNA]</scope>
    <source>
        <strain evidence="6 7">CECT4608</strain>
    </source>
</reference>
<accession>A0A2S3QVK4</accession>
<evidence type="ECO:0000256" key="2">
    <source>
        <dbReference type="ARBA" id="ARBA00022679"/>
    </source>
</evidence>
<dbReference type="GO" id="GO:0004674">
    <property type="term" value="F:protein serine/threonine kinase activity"/>
    <property type="evidence" value="ECO:0007669"/>
    <property type="project" value="TreeGrafter"/>
</dbReference>
<gene>
    <name evidence="6" type="ORF">CRN52_23200</name>
</gene>
<dbReference type="InterPro" id="IPR012893">
    <property type="entry name" value="HipA-like_C"/>
</dbReference>
<dbReference type="EMBL" id="PDGH01000146">
    <property type="protein sequence ID" value="POB41899.1"/>
    <property type="molecule type" value="Genomic_DNA"/>
</dbReference>
<dbReference type="Pfam" id="PF07804">
    <property type="entry name" value="HipA_C"/>
    <property type="match status" value="1"/>
</dbReference>
<sequence length="443" mass="50264">MVMEVITITYQDDLVGAVSFDTEKGLGSFEYDPSFVKKGVELSPIKMPLSNRIYRFPELDFNTFKGLPGLIADSLPDDFGNAVLNAWVASQGRSPSDITPLQRLQYTGKRGMGALEYAPATKLRSLNASQQVEIQSLVSIAQEILDSRGNFEVELKQNGQDDREAMMSLLSVGMSAGGARPKAVLAFNEDFTQVRSGQTNVPSGFTHYLMKFDGVSEHNKNQETFGDPLGYGAMEFVYHLMANKCGVDMMPCRLLHEGNRRHFITQRFDRIKNSKVHVQTLNGLAHIDYKKPGAFSYAELFGIARQLKLSAVDAEQLFKRMTFNIIARNHDDHSKNFAFMLKQDRLKKDKWSLAPAYDLAYSYKPGSKWVNSHWMSLNGKRDNFTRSDFYSLEKLSPIFNKRKIDDIIDTTIEHVSTWRQLAEEWDVPKTLIDEIQGNLRLNI</sequence>
<evidence type="ECO:0000259" key="5">
    <source>
        <dbReference type="Pfam" id="PF13657"/>
    </source>
</evidence>
<comment type="caution">
    <text evidence="6">The sequence shown here is derived from an EMBL/GenBank/DDBJ whole genome shotgun (WGS) entry which is preliminary data.</text>
</comment>
<dbReference type="RefSeq" id="WP_061058755.1">
    <property type="nucleotide sequence ID" value="NZ_CP014049.2"/>
</dbReference>